<dbReference type="AlphaFoldDB" id="F2L3S7"/>
<keyword evidence="3" id="KW-1185">Reference proteome</keyword>
<proteinExistence type="predicted"/>
<evidence type="ECO:0000313" key="2">
    <source>
        <dbReference type="EMBL" id="AEA12061.1"/>
    </source>
</evidence>
<keyword evidence="1" id="KW-0472">Membrane</keyword>
<accession>F2L3S7</accession>
<dbReference type="STRING" id="999630.TUZN_0567"/>
<dbReference type="Proteomes" id="UP000008138">
    <property type="component" value="Chromosome"/>
</dbReference>
<feature type="transmembrane region" description="Helical" evidence="1">
    <location>
        <begin position="21"/>
        <end position="40"/>
    </location>
</feature>
<reference evidence="2 3" key="1">
    <citation type="journal article" date="2011" name="J. Bacteriol.">
        <title>Complete genome sequence of the thermoacidophilic crenarchaeon Thermoproteus uzoniensis 768-20.</title>
        <authorList>
            <person name="Mardanov A.V."/>
            <person name="Gumerov V.M."/>
            <person name="Beletsky A.V."/>
            <person name="Prokofeva M.I."/>
            <person name="Bonch-Osmolovskaya E.A."/>
            <person name="Ravin N.V."/>
            <person name="Skryabin K.G."/>
        </authorList>
    </citation>
    <scope>NUCLEOTIDE SEQUENCE [LARGE SCALE GENOMIC DNA]</scope>
    <source>
        <strain evidence="2 3">768-20</strain>
    </source>
</reference>
<gene>
    <name evidence="2" type="ordered locus">TUZN_0567</name>
</gene>
<keyword evidence="1" id="KW-1133">Transmembrane helix</keyword>
<name>F2L3S7_THEU7</name>
<dbReference type="EMBL" id="CP002590">
    <property type="protein sequence ID" value="AEA12061.1"/>
    <property type="molecule type" value="Genomic_DNA"/>
</dbReference>
<reference key="2">
    <citation type="submission" date="2011-03" db="EMBL/GenBank/DDBJ databases">
        <title>Complete genome sequence of the thermoacidophilic crenarchaeon Thermoproteus uzoniensis 768-20.</title>
        <authorList>
            <person name="Mardanov A.V."/>
            <person name="Gumerov V.M."/>
            <person name="Beletsky A.V."/>
            <person name="Prokofeva M.I."/>
            <person name="Bonch-Osmolovskaya E.A."/>
            <person name="Ravin N.V."/>
            <person name="Skryabin K.G."/>
        </authorList>
    </citation>
    <scope>NUCLEOTIDE SEQUENCE</scope>
    <source>
        <strain>768-20</strain>
    </source>
</reference>
<protein>
    <submittedName>
        <fullName evidence="2">Uncharacterized protein</fullName>
    </submittedName>
</protein>
<keyword evidence="1" id="KW-0812">Transmembrane</keyword>
<evidence type="ECO:0000313" key="3">
    <source>
        <dbReference type="Proteomes" id="UP000008138"/>
    </source>
</evidence>
<feature type="transmembrane region" description="Helical" evidence="1">
    <location>
        <begin position="60"/>
        <end position="82"/>
    </location>
</feature>
<dbReference type="HOGENOM" id="CLU_2519964_0_0_2"/>
<evidence type="ECO:0000256" key="1">
    <source>
        <dbReference type="SAM" id="Phobius"/>
    </source>
</evidence>
<dbReference type="KEGG" id="tuz:TUZN_0567"/>
<sequence>MGITIYKLGPSRRRIMSIPEAVALATAIYALAVTATYLLLLSRTPGCGRNLLRCVRGRELVVIVAIILAQMAIMMLVATIALSP</sequence>
<dbReference type="eggNOG" id="arCOG11355">
    <property type="taxonomic scope" value="Archaea"/>
</dbReference>
<organism evidence="2 3">
    <name type="scientific">Thermoproteus uzoniensis (strain 768-20)</name>
    <dbReference type="NCBI Taxonomy" id="999630"/>
    <lineage>
        <taxon>Archaea</taxon>
        <taxon>Thermoproteota</taxon>
        <taxon>Thermoprotei</taxon>
        <taxon>Thermoproteales</taxon>
        <taxon>Thermoproteaceae</taxon>
        <taxon>Thermoproteus</taxon>
    </lineage>
</organism>